<evidence type="ECO:0000313" key="7">
    <source>
        <dbReference type="Proteomes" id="UP000837801"/>
    </source>
</evidence>
<dbReference type="InterPro" id="IPR013507">
    <property type="entry name" value="DNA_mismatch_S5_2-like"/>
</dbReference>
<dbReference type="GO" id="GO:0032389">
    <property type="term" value="C:MutLalpha complex"/>
    <property type="evidence" value="ECO:0007669"/>
    <property type="project" value="TreeGrafter"/>
</dbReference>
<dbReference type="InterPro" id="IPR042120">
    <property type="entry name" value="MutL_C_dimsub"/>
</dbReference>
<dbReference type="EMBL" id="CAKXYY010000009">
    <property type="protein sequence ID" value="CAH2353110.1"/>
    <property type="molecule type" value="Genomic_DNA"/>
</dbReference>
<keyword evidence="2" id="KW-0227">DNA damage</keyword>
<dbReference type="SUPFAM" id="SSF118116">
    <property type="entry name" value="DNA mismatch repair protein MutL"/>
    <property type="match status" value="1"/>
</dbReference>
<reference evidence="6" key="1">
    <citation type="submission" date="2022-03" db="EMBL/GenBank/DDBJ databases">
        <authorList>
            <person name="Legras J.-L."/>
            <person name="Devillers H."/>
            <person name="Grondin C."/>
        </authorList>
    </citation>
    <scope>NUCLEOTIDE SEQUENCE</scope>
    <source>
        <strain evidence="6">CLIB 1423</strain>
    </source>
</reference>
<gene>
    <name evidence="6" type="ORF">CLIB1423_09S03004</name>
</gene>
<evidence type="ECO:0000259" key="4">
    <source>
        <dbReference type="SMART" id="SM00853"/>
    </source>
</evidence>
<dbReference type="SMART" id="SM00853">
    <property type="entry name" value="MutL_C"/>
    <property type="match status" value="1"/>
</dbReference>
<proteinExistence type="inferred from homology"/>
<comment type="similarity">
    <text evidence="1">Belongs to the DNA mismatch repair MutL/HexB family.</text>
</comment>
<dbReference type="GO" id="GO:0030983">
    <property type="term" value="F:mismatched DNA binding"/>
    <property type="evidence" value="ECO:0007669"/>
    <property type="project" value="InterPro"/>
</dbReference>
<dbReference type="GO" id="GO:0006298">
    <property type="term" value="P:mismatch repair"/>
    <property type="evidence" value="ECO:0007669"/>
    <property type="project" value="InterPro"/>
</dbReference>
<dbReference type="AlphaFoldDB" id="A0A9P0QR30"/>
<dbReference type="CDD" id="cd16926">
    <property type="entry name" value="HATPase_MutL-MLH-PMS-like"/>
    <property type="match status" value="1"/>
</dbReference>
<dbReference type="CDD" id="cd03484">
    <property type="entry name" value="MutL_Trans_hPMS_2_like"/>
    <property type="match status" value="1"/>
</dbReference>
<dbReference type="OrthoDB" id="10263226at2759"/>
<dbReference type="Pfam" id="PF01119">
    <property type="entry name" value="DNA_mis_repair"/>
    <property type="match status" value="1"/>
</dbReference>
<dbReference type="Pfam" id="PF13589">
    <property type="entry name" value="HATPase_c_3"/>
    <property type="match status" value="1"/>
</dbReference>
<dbReference type="SUPFAM" id="SSF55874">
    <property type="entry name" value="ATPase domain of HSP90 chaperone/DNA topoisomerase II/histidine kinase"/>
    <property type="match status" value="1"/>
</dbReference>
<dbReference type="Gene3D" id="3.30.230.10">
    <property type="match status" value="1"/>
</dbReference>
<evidence type="ECO:0000259" key="5">
    <source>
        <dbReference type="SMART" id="SM01340"/>
    </source>
</evidence>
<keyword evidence="7" id="KW-1185">Reference proteome</keyword>
<organism evidence="6 7">
    <name type="scientific">[Candida] railenensis</name>
    <dbReference type="NCBI Taxonomy" id="45579"/>
    <lineage>
        <taxon>Eukaryota</taxon>
        <taxon>Fungi</taxon>
        <taxon>Dikarya</taxon>
        <taxon>Ascomycota</taxon>
        <taxon>Saccharomycotina</taxon>
        <taxon>Pichiomycetes</taxon>
        <taxon>Debaryomycetaceae</taxon>
        <taxon>Kurtzmaniella</taxon>
    </lineage>
</organism>
<dbReference type="GO" id="GO:0005524">
    <property type="term" value="F:ATP binding"/>
    <property type="evidence" value="ECO:0007669"/>
    <property type="project" value="InterPro"/>
</dbReference>
<dbReference type="InterPro" id="IPR002099">
    <property type="entry name" value="MutL/Mlh/PMS"/>
</dbReference>
<dbReference type="InterPro" id="IPR036890">
    <property type="entry name" value="HATPase_C_sf"/>
</dbReference>
<feature type="compositionally biased region" description="Basic and acidic residues" evidence="3">
    <location>
        <begin position="491"/>
        <end position="501"/>
    </location>
</feature>
<dbReference type="SUPFAM" id="SSF54211">
    <property type="entry name" value="Ribosomal protein S5 domain 2-like"/>
    <property type="match status" value="1"/>
</dbReference>
<dbReference type="InterPro" id="IPR038973">
    <property type="entry name" value="MutL/Mlh/Pms-like"/>
</dbReference>
<dbReference type="InterPro" id="IPR014790">
    <property type="entry name" value="MutL_C"/>
</dbReference>
<dbReference type="GO" id="GO:0061982">
    <property type="term" value="P:meiosis I cell cycle process"/>
    <property type="evidence" value="ECO:0007669"/>
    <property type="project" value="UniProtKB-ARBA"/>
</dbReference>
<feature type="compositionally biased region" description="Acidic residues" evidence="3">
    <location>
        <begin position="457"/>
        <end position="477"/>
    </location>
</feature>
<evidence type="ECO:0000313" key="6">
    <source>
        <dbReference type="EMBL" id="CAH2353110.1"/>
    </source>
</evidence>
<evidence type="ECO:0000256" key="3">
    <source>
        <dbReference type="SAM" id="MobiDB-lite"/>
    </source>
</evidence>
<dbReference type="InterPro" id="IPR014721">
    <property type="entry name" value="Ribsml_uS5_D2-typ_fold_subgr"/>
</dbReference>
<dbReference type="GO" id="GO:0140664">
    <property type="term" value="F:ATP-dependent DNA damage sensor activity"/>
    <property type="evidence" value="ECO:0007669"/>
    <property type="project" value="InterPro"/>
</dbReference>
<dbReference type="PANTHER" id="PTHR10073:SF52">
    <property type="entry name" value="MISMATCH REPAIR ENDONUCLEASE PMS2"/>
    <property type="match status" value="1"/>
</dbReference>
<dbReference type="InterPro" id="IPR020568">
    <property type="entry name" value="Ribosomal_Su5_D2-typ_SF"/>
</dbReference>
<dbReference type="GO" id="GO:0016887">
    <property type="term" value="F:ATP hydrolysis activity"/>
    <property type="evidence" value="ECO:0007669"/>
    <property type="project" value="InterPro"/>
</dbReference>
<feature type="compositionally biased region" description="Basic and acidic residues" evidence="3">
    <location>
        <begin position="531"/>
        <end position="540"/>
    </location>
</feature>
<feature type="domain" description="MutL C-terminal dimerisation" evidence="4">
    <location>
        <begin position="713"/>
        <end position="866"/>
    </location>
</feature>
<dbReference type="FunFam" id="3.30.1370.100:FF:000001">
    <property type="entry name" value="Mismatch repair endonuclease pms1, putative"/>
    <property type="match status" value="1"/>
</dbReference>
<feature type="region of interest" description="Disordered" evidence="3">
    <location>
        <begin position="525"/>
        <end position="557"/>
    </location>
</feature>
<dbReference type="PANTHER" id="PTHR10073">
    <property type="entry name" value="DNA MISMATCH REPAIR PROTEIN MLH, PMS, MUTL"/>
    <property type="match status" value="1"/>
</dbReference>
<feature type="region of interest" description="Disordered" evidence="3">
    <location>
        <begin position="449"/>
        <end position="501"/>
    </location>
</feature>
<dbReference type="Proteomes" id="UP000837801">
    <property type="component" value="Unassembled WGS sequence"/>
</dbReference>
<dbReference type="Gene3D" id="3.30.1540.20">
    <property type="entry name" value="MutL, C-terminal domain, dimerisation subdomain"/>
    <property type="match status" value="1"/>
</dbReference>
<dbReference type="FunFam" id="3.30.565.10:FF:000017">
    <property type="entry name" value="PMS1 homolog 1, mismatch repair system component"/>
    <property type="match status" value="1"/>
</dbReference>
<dbReference type="Pfam" id="PF08676">
    <property type="entry name" value="MutL_C"/>
    <property type="match status" value="1"/>
</dbReference>
<dbReference type="NCBIfam" id="TIGR00585">
    <property type="entry name" value="mutl"/>
    <property type="match status" value="1"/>
</dbReference>
<feature type="region of interest" description="Disordered" evidence="3">
    <location>
        <begin position="384"/>
        <end position="415"/>
    </location>
</feature>
<protein>
    <submittedName>
        <fullName evidence="6">DNA mismatch repair protein Pms1p</fullName>
    </submittedName>
</protein>
<dbReference type="Gene3D" id="3.30.1370.100">
    <property type="entry name" value="MutL, C-terminal domain, regulatory subdomain"/>
    <property type="match status" value="1"/>
</dbReference>
<dbReference type="InterPro" id="IPR042121">
    <property type="entry name" value="MutL_C_regsub"/>
</dbReference>
<dbReference type="SMART" id="SM01340">
    <property type="entry name" value="DNA_mis_repair"/>
    <property type="match status" value="1"/>
</dbReference>
<dbReference type="InterPro" id="IPR037198">
    <property type="entry name" value="MutL_C_sf"/>
</dbReference>
<evidence type="ECO:0000256" key="2">
    <source>
        <dbReference type="ARBA" id="ARBA00022763"/>
    </source>
</evidence>
<sequence length="912" mass="104374">MIQNISSVDIHRITSGQVITDLVSVTKELVENSIDANSSQIEITFYNYGIDSIQIVDNGDGIAQEDFDKICLKHNTSKLSSFENIVKTKTLGFRGEAMSSLCAVSEVSLSTCTAETYPRAYQLEFNSMGELIKNTPQSGKKGTSITISNLFNNLPVRKKDFEKNFKREFNKTVTNLTNYAIIYPQIRFVVFNVSGKNHKKNLILSTQGGERNTVTKNMVSIFGINGNSGLVPFEIETPDIQMKFKLKSSGELPTTGVMKLKFVGVISNSSFGMGRSSTDRQFFFINNRPVTLKGFGKCINEVYRAFNSVQYPTVVFNLIINNEFLDINVTPDKRTVMVHNEETVIEVLKEVLTAFFSEQGNVIPRNLREGIKLDSEPKKVVKQEAQQQKLELRTSNQDESSLAEDDSKDGHELISSDSELMNFEINDNFKITTYEPKRNVSEAIQRIDIDTDQRNELEEDKEEEEEQVDYEEEEEEETEHHDELDEEEGADEVKRSVDESKIVLKDEQKEYQIDESEYVQIQSSNTIQKKTGRDTIDHNSTETVTLFEPESSTEDEPLEIEVLEEGIKEAEDNMQLDNGELYNEDQDVEGFEKEMEGNPTDKHQENTQNTFDNNSVKRHFEEEPCCKAKAMKLNKQERPANKQRSSIHNYKSDLELKRSDLIKLKVVEASSFQQNRSSKSLNKKKIDDITKKTEAEDKLTLTVSKTDFLKMKVIGQFNLGFILVTRPPTSSQPFPDLFIIDQHASDEKFNFEKLQSTTVFQSQPLVIPQTIELTSMDELLVSDNIEIFKKNGFNIRFNEDDSPGERIKLISLPLSKQTIFDLSDFHEIIHLVKESDNVKSTVRCSKIRTMFASRACRSSIMIGQFLKKNTMEMVVRNLAGLDKPWNCPHGRPTMRHLMELKDWKSFDKDYRI</sequence>
<name>A0A9P0QR30_9ASCO</name>
<comment type="caution">
    <text evidence="6">The sequence shown here is derived from an EMBL/GenBank/DDBJ whole genome shotgun (WGS) entry which is preliminary data.</text>
</comment>
<evidence type="ECO:0000256" key="1">
    <source>
        <dbReference type="ARBA" id="ARBA00006082"/>
    </source>
</evidence>
<accession>A0A9P0QR30</accession>
<feature type="domain" description="DNA mismatch repair protein S5" evidence="5">
    <location>
        <begin position="218"/>
        <end position="357"/>
    </location>
</feature>
<dbReference type="Gene3D" id="3.30.565.10">
    <property type="entry name" value="Histidine kinase-like ATPase, C-terminal domain"/>
    <property type="match status" value="1"/>
</dbReference>